<feature type="domain" description="Phosphatidic acid phosphatase type 2/haloperoxidase" evidence="2">
    <location>
        <begin position="98"/>
        <end position="205"/>
    </location>
</feature>
<gene>
    <name evidence="3" type="ORF">IW245_007653</name>
</gene>
<evidence type="ECO:0000256" key="1">
    <source>
        <dbReference type="SAM" id="Phobius"/>
    </source>
</evidence>
<dbReference type="Proteomes" id="UP000622552">
    <property type="component" value="Unassembled WGS sequence"/>
</dbReference>
<dbReference type="Gene3D" id="1.20.144.10">
    <property type="entry name" value="Phosphatidic acid phosphatase type 2/haloperoxidase"/>
    <property type="match status" value="1"/>
</dbReference>
<evidence type="ECO:0000313" key="4">
    <source>
        <dbReference type="Proteomes" id="UP000622552"/>
    </source>
</evidence>
<proteinExistence type="predicted"/>
<protein>
    <submittedName>
        <fullName evidence="3">Membrane-associated phospholipid phosphatase</fullName>
    </submittedName>
</protein>
<keyword evidence="1" id="KW-1133">Transmembrane helix</keyword>
<feature type="transmembrane region" description="Helical" evidence="1">
    <location>
        <begin position="136"/>
        <end position="156"/>
    </location>
</feature>
<dbReference type="PROSITE" id="PS51257">
    <property type="entry name" value="PROKAR_LIPOPROTEIN"/>
    <property type="match status" value="1"/>
</dbReference>
<comment type="caution">
    <text evidence="3">The sequence shown here is derived from an EMBL/GenBank/DDBJ whole genome shotgun (WGS) entry which is preliminary data.</text>
</comment>
<evidence type="ECO:0000313" key="3">
    <source>
        <dbReference type="EMBL" id="MBG6141459.1"/>
    </source>
</evidence>
<dbReference type="InterPro" id="IPR036938">
    <property type="entry name" value="PAP2/HPO_sf"/>
</dbReference>
<dbReference type="SMART" id="SM00014">
    <property type="entry name" value="acidPPc"/>
    <property type="match status" value="1"/>
</dbReference>
<keyword evidence="1" id="KW-0472">Membrane</keyword>
<dbReference type="AlphaFoldDB" id="A0A8J7GKU8"/>
<feature type="transmembrane region" description="Helical" evidence="1">
    <location>
        <begin position="96"/>
        <end position="116"/>
    </location>
</feature>
<dbReference type="SUPFAM" id="SSF48317">
    <property type="entry name" value="Acid phosphatase/Vanadium-dependent haloperoxidase"/>
    <property type="match status" value="1"/>
</dbReference>
<sequence length="214" mass="21833">MLVDTRAATHSAPHRPASVGWHLAGAFSCLAGAAATYVLAVWTPLGQGTENRNLSQAQGTGDGMWAWDLLARFGSPTTLAGLVVLILLVGFAARRFWAGMAGVGVVAAALLVTRFLKEALPRPLLVYSEAAGEHNSFPSGHVTVAAGLVLALVLALPARARPWALIPGGVAVAAVAAATVIAGWHRPSDTVGGALIAGAAYCVAAAALRAYGRR</sequence>
<evidence type="ECO:0000259" key="2">
    <source>
        <dbReference type="SMART" id="SM00014"/>
    </source>
</evidence>
<keyword evidence="4" id="KW-1185">Reference proteome</keyword>
<accession>A0A8J7GKU8</accession>
<dbReference type="InterPro" id="IPR000326">
    <property type="entry name" value="PAP2/HPO"/>
</dbReference>
<name>A0A8J7GKU8_9ACTN</name>
<feature type="transmembrane region" description="Helical" evidence="1">
    <location>
        <begin position="191"/>
        <end position="211"/>
    </location>
</feature>
<dbReference type="EMBL" id="JADOUF010000001">
    <property type="protein sequence ID" value="MBG6141459.1"/>
    <property type="molecule type" value="Genomic_DNA"/>
</dbReference>
<organism evidence="3 4">
    <name type="scientific">Longispora fulva</name>
    <dbReference type="NCBI Taxonomy" id="619741"/>
    <lineage>
        <taxon>Bacteria</taxon>
        <taxon>Bacillati</taxon>
        <taxon>Actinomycetota</taxon>
        <taxon>Actinomycetes</taxon>
        <taxon>Micromonosporales</taxon>
        <taxon>Micromonosporaceae</taxon>
        <taxon>Longispora</taxon>
    </lineage>
</organism>
<feature type="transmembrane region" description="Helical" evidence="1">
    <location>
        <begin position="65"/>
        <end position="89"/>
    </location>
</feature>
<reference evidence="3" key="1">
    <citation type="submission" date="2020-11" db="EMBL/GenBank/DDBJ databases">
        <title>Sequencing the genomes of 1000 actinobacteria strains.</title>
        <authorList>
            <person name="Klenk H.-P."/>
        </authorList>
    </citation>
    <scope>NUCLEOTIDE SEQUENCE</scope>
    <source>
        <strain evidence="3">DSM 45356</strain>
    </source>
</reference>
<dbReference type="Pfam" id="PF01569">
    <property type="entry name" value="PAP2"/>
    <property type="match status" value="1"/>
</dbReference>
<dbReference type="RefSeq" id="WP_197007869.1">
    <property type="nucleotide sequence ID" value="NZ_BONS01000013.1"/>
</dbReference>
<feature type="transmembrane region" description="Helical" evidence="1">
    <location>
        <begin position="163"/>
        <end position="185"/>
    </location>
</feature>
<feature type="transmembrane region" description="Helical" evidence="1">
    <location>
        <begin position="21"/>
        <end position="45"/>
    </location>
</feature>
<keyword evidence="1" id="KW-0812">Transmembrane</keyword>